<proteinExistence type="predicted"/>
<comment type="caution">
    <text evidence="1">The sequence shown here is derived from an EMBL/GenBank/DDBJ whole genome shotgun (WGS) entry which is preliminary data.</text>
</comment>
<protein>
    <submittedName>
        <fullName evidence="1">Uncharacterized protein</fullName>
    </submittedName>
</protein>
<dbReference type="RefSeq" id="XP_070884090.1">
    <property type="nucleotide sequence ID" value="XM_071033384.1"/>
</dbReference>
<dbReference type="Proteomes" id="UP001610432">
    <property type="component" value="Unassembled WGS sequence"/>
</dbReference>
<name>A0ABR4LKS5_9EURO</name>
<gene>
    <name evidence="1" type="ORF">BJX67DRAFT_383109</name>
</gene>
<accession>A0ABR4LKS5</accession>
<evidence type="ECO:0000313" key="1">
    <source>
        <dbReference type="EMBL" id="KAL2865111.1"/>
    </source>
</evidence>
<evidence type="ECO:0000313" key="2">
    <source>
        <dbReference type="Proteomes" id="UP001610432"/>
    </source>
</evidence>
<organism evidence="1 2">
    <name type="scientific">Aspergillus lucknowensis</name>
    <dbReference type="NCBI Taxonomy" id="176173"/>
    <lineage>
        <taxon>Eukaryota</taxon>
        <taxon>Fungi</taxon>
        <taxon>Dikarya</taxon>
        <taxon>Ascomycota</taxon>
        <taxon>Pezizomycotina</taxon>
        <taxon>Eurotiomycetes</taxon>
        <taxon>Eurotiomycetidae</taxon>
        <taxon>Eurotiales</taxon>
        <taxon>Aspergillaceae</taxon>
        <taxon>Aspergillus</taxon>
        <taxon>Aspergillus subgen. Nidulantes</taxon>
    </lineage>
</organism>
<keyword evidence="2" id="KW-1185">Reference proteome</keyword>
<sequence>MTRKNTEVQGRYEKEIKAQCDKIDSLKADQARWEKRMKDTQEQYEGKLKTRRDEQKWLRAEIDREHERREGELKKPKQEFHQMQLRIEGKQHENHLSANRVQLQAYERKLSEDREQSRRDNWSAKLREWEFQYVQGVHNEKNRKNRSQDRIGIVFQ</sequence>
<dbReference type="GeneID" id="98148456"/>
<dbReference type="EMBL" id="JBFXLQ010000034">
    <property type="protein sequence ID" value="KAL2865111.1"/>
    <property type="molecule type" value="Genomic_DNA"/>
</dbReference>
<reference evidence="1 2" key="1">
    <citation type="submission" date="2024-07" db="EMBL/GenBank/DDBJ databases">
        <title>Section-level genome sequencing and comparative genomics of Aspergillus sections Usti and Cavernicolus.</title>
        <authorList>
            <consortium name="Lawrence Berkeley National Laboratory"/>
            <person name="Nybo J.L."/>
            <person name="Vesth T.C."/>
            <person name="Theobald S."/>
            <person name="Frisvad J.C."/>
            <person name="Larsen T.O."/>
            <person name="Kjaerboelling I."/>
            <person name="Rothschild-Mancinelli K."/>
            <person name="Lyhne E.K."/>
            <person name="Kogle M.E."/>
            <person name="Barry K."/>
            <person name="Clum A."/>
            <person name="Na H."/>
            <person name="Ledsgaard L."/>
            <person name="Lin J."/>
            <person name="Lipzen A."/>
            <person name="Kuo A."/>
            <person name="Riley R."/>
            <person name="Mondo S."/>
            <person name="Labutti K."/>
            <person name="Haridas S."/>
            <person name="Pangalinan J."/>
            <person name="Salamov A.A."/>
            <person name="Simmons B.A."/>
            <person name="Magnuson J.K."/>
            <person name="Chen J."/>
            <person name="Drula E."/>
            <person name="Henrissat B."/>
            <person name="Wiebenga A."/>
            <person name="Lubbers R.J."/>
            <person name="Gomes A.C."/>
            <person name="Macurrencykelacurrency M.R."/>
            <person name="Stajich J."/>
            <person name="Grigoriev I.V."/>
            <person name="Mortensen U.H."/>
            <person name="De Vries R.P."/>
            <person name="Baker S.E."/>
            <person name="Andersen M.R."/>
        </authorList>
    </citation>
    <scope>NUCLEOTIDE SEQUENCE [LARGE SCALE GENOMIC DNA]</scope>
    <source>
        <strain evidence="1 2">CBS 449.75</strain>
    </source>
</reference>